<dbReference type="CDD" id="cd06445">
    <property type="entry name" value="ATase"/>
    <property type="match status" value="1"/>
</dbReference>
<dbReference type="SUPFAM" id="SSF53155">
    <property type="entry name" value="Methylated DNA-protein cysteine methyltransferase domain"/>
    <property type="match status" value="1"/>
</dbReference>
<dbReference type="InterPro" id="IPR014048">
    <property type="entry name" value="MethylDNA_cys_MeTrfase_DNA-bd"/>
</dbReference>
<reference evidence="3 4" key="1">
    <citation type="submission" date="2024-08" db="EMBL/GenBank/DDBJ databases">
        <authorList>
            <person name="Arias E."/>
        </authorList>
    </citation>
    <scope>NUCLEOTIDE SEQUENCE [LARGE SCALE GENOMIC DNA]</scope>
    <source>
        <strain evidence="3 4">FAM 25317</strain>
    </source>
</reference>
<dbReference type="Proteomes" id="UP001625389">
    <property type="component" value="Unassembled WGS sequence"/>
</dbReference>
<proteinExistence type="predicted"/>
<dbReference type="SUPFAM" id="SSF46767">
    <property type="entry name" value="Methylated DNA-protein cysteine methyltransferase, C-terminal domain"/>
    <property type="match status" value="1"/>
</dbReference>
<dbReference type="PANTHER" id="PTHR10815">
    <property type="entry name" value="METHYLATED-DNA--PROTEIN-CYSTEINE METHYLTRANSFERASE"/>
    <property type="match status" value="1"/>
</dbReference>
<dbReference type="EMBL" id="JBGQPK010000001">
    <property type="protein sequence ID" value="MFL2028097.1"/>
    <property type="molecule type" value="Genomic_DNA"/>
</dbReference>
<name>A0ABW8U894_9LACO</name>
<comment type="caution">
    <text evidence="3">The sequence shown here is derived from an EMBL/GenBank/DDBJ whole genome shotgun (WGS) entry which is preliminary data.</text>
</comment>
<accession>A0ABW8U894</accession>
<feature type="domain" description="Methylated-DNA-[protein]-cysteine S-methyltransferase DNA binding" evidence="2">
    <location>
        <begin position="84"/>
        <end position="163"/>
    </location>
</feature>
<dbReference type="GO" id="GO:0003908">
    <property type="term" value="F:methylated-DNA-[protein]-cysteine S-methyltransferase activity"/>
    <property type="evidence" value="ECO:0007669"/>
    <property type="project" value="UniProtKB-EC"/>
</dbReference>
<dbReference type="GO" id="GO:0032259">
    <property type="term" value="P:methylation"/>
    <property type="evidence" value="ECO:0007669"/>
    <property type="project" value="UniProtKB-KW"/>
</dbReference>
<dbReference type="EC" id="2.1.1.63" evidence="3"/>
<dbReference type="RefSeq" id="WP_407136666.1">
    <property type="nucleotide sequence ID" value="NZ_JBGQPK010000001.1"/>
</dbReference>
<dbReference type="NCBIfam" id="TIGR00589">
    <property type="entry name" value="ogt"/>
    <property type="match status" value="1"/>
</dbReference>
<dbReference type="Gene3D" id="3.30.160.70">
    <property type="entry name" value="Methylated DNA-protein cysteine methyltransferase domain"/>
    <property type="match status" value="1"/>
</dbReference>
<keyword evidence="4" id="KW-1185">Reference proteome</keyword>
<evidence type="ECO:0000313" key="3">
    <source>
        <dbReference type="EMBL" id="MFL2028097.1"/>
    </source>
</evidence>
<evidence type="ECO:0000256" key="1">
    <source>
        <dbReference type="ARBA" id="ARBA00022763"/>
    </source>
</evidence>
<evidence type="ECO:0000259" key="2">
    <source>
        <dbReference type="Pfam" id="PF01035"/>
    </source>
</evidence>
<organism evidence="3 4">
    <name type="scientific">Loigolactobacillus zhaoyuanensis</name>
    <dbReference type="NCBI Taxonomy" id="2486017"/>
    <lineage>
        <taxon>Bacteria</taxon>
        <taxon>Bacillati</taxon>
        <taxon>Bacillota</taxon>
        <taxon>Bacilli</taxon>
        <taxon>Lactobacillales</taxon>
        <taxon>Lactobacillaceae</taxon>
        <taxon>Loigolactobacillus</taxon>
    </lineage>
</organism>
<protein>
    <submittedName>
        <fullName evidence="3">Methylated-DNA--[protein]-cysteine S-methyltransferase</fullName>
        <ecNumber evidence="3">2.1.1.63</ecNumber>
    </submittedName>
</protein>
<keyword evidence="1" id="KW-0227">DNA damage</keyword>
<dbReference type="InterPro" id="IPR036631">
    <property type="entry name" value="MGMT_N_sf"/>
</dbReference>
<gene>
    <name evidence="3" type="ORF">ACEN34_00480</name>
</gene>
<keyword evidence="3" id="KW-0489">Methyltransferase</keyword>
<dbReference type="Gene3D" id="1.10.10.10">
    <property type="entry name" value="Winged helix-like DNA-binding domain superfamily/Winged helix DNA-binding domain"/>
    <property type="match status" value="1"/>
</dbReference>
<keyword evidence="3" id="KW-0808">Transferase</keyword>
<sequence>MATIYYSRNKLGDHDYYLGATAQGLCFVGSWEQDLSELKKFYPQADLVVATTQTQVAASQLAAYLAGQRHTFDLALAWPQGTDLQQATWQALLKIPYGATIDYTTLAQRAGYPRSVRAVASAVGKNPLLIIAPCHRVLRKDGSQGGYRGGLAMKQVLLTLEQVK</sequence>
<evidence type="ECO:0000313" key="4">
    <source>
        <dbReference type="Proteomes" id="UP001625389"/>
    </source>
</evidence>
<dbReference type="Pfam" id="PF01035">
    <property type="entry name" value="DNA_binding_1"/>
    <property type="match status" value="1"/>
</dbReference>
<dbReference type="InterPro" id="IPR036217">
    <property type="entry name" value="MethylDNA_cys_MeTrfase_DNAb"/>
</dbReference>
<dbReference type="InterPro" id="IPR036388">
    <property type="entry name" value="WH-like_DNA-bd_sf"/>
</dbReference>
<dbReference type="PANTHER" id="PTHR10815:SF12">
    <property type="entry name" value="METHYLATED-DNA--PROTEIN-CYSTEINE METHYLTRANSFERASE, INDUCIBLE"/>
    <property type="match status" value="1"/>
</dbReference>